<reference evidence="2 3" key="1">
    <citation type="submission" date="2019-06" db="EMBL/GenBank/DDBJ databases">
        <title>Persicimonas caeni gen. nov., sp. nov., a predatory bacterium isolated from solar saltern.</title>
        <authorList>
            <person name="Wang S."/>
        </authorList>
    </citation>
    <scope>NUCLEOTIDE SEQUENCE [LARGE SCALE GENOMIC DNA]</scope>
    <source>
        <strain evidence="2 3">YN101</strain>
    </source>
</reference>
<name>A0A4Y6PUR5_PERCE</name>
<dbReference type="InterPro" id="IPR011059">
    <property type="entry name" value="Metal-dep_hydrolase_composite"/>
</dbReference>
<dbReference type="InterPro" id="IPR013108">
    <property type="entry name" value="Amidohydro_3"/>
</dbReference>
<dbReference type="InterPro" id="IPR032466">
    <property type="entry name" value="Metal_Hydrolase"/>
</dbReference>
<dbReference type="CDD" id="cd01300">
    <property type="entry name" value="YtcJ_like"/>
    <property type="match status" value="1"/>
</dbReference>
<keyword evidence="3" id="KW-1185">Reference proteome</keyword>
<evidence type="ECO:0000313" key="2">
    <source>
        <dbReference type="EMBL" id="QDG51983.1"/>
    </source>
</evidence>
<accession>A0A5B8Y685</accession>
<accession>A0A4Y6PUR5</accession>
<dbReference type="Gene3D" id="2.30.40.10">
    <property type="entry name" value="Urease, subunit C, domain 1"/>
    <property type="match status" value="1"/>
</dbReference>
<dbReference type="PANTHER" id="PTHR22642">
    <property type="entry name" value="IMIDAZOLONEPROPIONASE"/>
    <property type="match status" value="1"/>
</dbReference>
<dbReference type="Proteomes" id="UP000315995">
    <property type="component" value="Chromosome"/>
</dbReference>
<evidence type="ECO:0000313" key="3">
    <source>
        <dbReference type="Proteomes" id="UP000315995"/>
    </source>
</evidence>
<gene>
    <name evidence="2" type="ORF">FIV42_14920</name>
</gene>
<organism evidence="2 3">
    <name type="scientific">Persicimonas caeni</name>
    <dbReference type="NCBI Taxonomy" id="2292766"/>
    <lineage>
        <taxon>Bacteria</taxon>
        <taxon>Deltaproteobacteria</taxon>
        <taxon>Bradymonadales</taxon>
        <taxon>Bradymonadaceae</taxon>
        <taxon>Persicimonas</taxon>
    </lineage>
</organism>
<dbReference type="RefSeq" id="WP_141198461.1">
    <property type="nucleotide sequence ID" value="NZ_CP041186.1"/>
</dbReference>
<feature type="domain" description="Amidohydrolase 3" evidence="1">
    <location>
        <begin position="46"/>
        <end position="514"/>
    </location>
</feature>
<dbReference type="SUPFAM" id="SSF51338">
    <property type="entry name" value="Composite domain of metallo-dependent hydrolases"/>
    <property type="match status" value="1"/>
</dbReference>
<dbReference type="Gene3D" id="3.20.20.140">
    <property type="entry name" value="Metal-dependent hydrolases"/>
    <property type="match status" value="1"/>
</dbReference>
<dbReference type="Gene3D" id="3.10.310.70">
    <property type="match status" value="1"/>
</dbReference>
<dbReference type="PANTHER" id="PTHR22642:SF2">
    <property type="entry name" value="PROTEIN LONG AFTER FAR-RED 3"/>
    <property type="match status" value="1"/>
</dbReference>
<dbReference type="OrthoDB" id="5485695at2"/>
<dbReference type="SUPFAM" id="SSF51556">
    <property type="entry name" value="Metallo-dependent hydrolases"/>
    <property type="match status" value="1"/>
</dbReference>
<dbReference type="GO" id="GO:0016810">
    <property type="term" value="F:hydrolase activity, acting on carbon-nitrogen (but not peptide) bonds"/>
    <property type="evidence" value="ECO:0007669"/>
    <property type="project" value="InterPro"/>
</dbReference>
<keyword evidence="2" id="KW-0378">Hydrolase</keyword>
<dbReference type="EMBL" id="CP041186">
    <property type="protein sequence ID" value="QDG51983.1"/>
    <property type="molecule type" value="Genomic_DNA"/>
</dbReference>
<dbReference type="InterPro" id="IPR033932">
    <property type="entry name" value="YtcJ-like"/>
</dbReference>
<protein>
    <submittedName>
        <fullName evidence="2">Amidohydrolase</fullName>
    </submittedName>
</protein>
<evidence type="ECO:0000259" key="1">
    <source>
        <dbReference type="Pfam" id="PF07969"/>
    </source>
</evidence>
<dbReference type="AlphaFoldDB" id="A0A4Y6PUR5"/>
<proteinExistence type="predicted"/>
<dbReference type="Pfam" id="PF07969">
    <property type="entry name" value="Amidohydro_3"/>
    <property type="match status" value="1"/>
</dbReference>
<sequence length="520" mass="57196">MLFKHKKIYLDAAGRKTNALLVRDGRIAAVGEQAEELCEADERVVEPEGECLFPALADAHCHLWGVGLRAGTVDLSGTTSAREAYERLRAYDPADAPTDWVLGYGWDEHAWPDGDRLDRRELDAIFGDVPCSFHRVDRHAIAVNSEALRRAGVGEDYAPSEGGRAVRDEDGRLTGVLVDHAMRPVLDAIPEPSEEEDRQVFLESAREFLRHGITSTHMAFTGVDRLDMLRNMAGAGELPLRVYTIVDGTDARLSEVIDVGPTHDSDGWLSIAAIKFFADGALGSEGAHLLEPYKSGGHGLVMTERTELTREVAALMEDGWQVAVHAIGDAAGRDVIEAFAAVPERIRHRVRPRLEHAQMLTKRDCERMGDLSAVASIQPIHLRSDGAWAHEVLSETQLDRLYPWPELAVHATLAGGSDYPIEDPNPWYGIATALTRKTTSGEAFFAEKALTREQILEAYTAGAAYAAHWERVLGRLDEGFAADVIALDRDPFEVTAEEMWEMGVLGVWVGGRRVAPSREA</sequence>